<feature type="domain" description="Condensation" evidence="1">
    <location>
        <begin position="44"/>
        <end position="487"/>
    </location>
</feature>
<dbReference type="PANTHER" id="PTHR45398:SF1">
    <property type="entry name" value="ENZYME, PUTATIVE (JCVI)-RELATED"/>
    <property type="match status" value="1"/>
</dbReference>
<dbReference type="GO" id="GO:0008610">
    <property type="term" value="P:lipid biosynthetic process"/>
    <property type="evidence" value="ECO:0007669"/>
    <property type="project" value="UniProtKB-ARBA"/>
</dbReference>
<dbReference type="eggNOG" id="COG1020">
    <property type="taxonomic scope" value="Bacteria"/>
</dbReference>
<evidence type="ECO:0000313" key="2">
    <source>
        <dbReference type="EMBL" id="AFZ09435.1"/>
    </source>
</evidence>
<dbReference type="HOGENOM" id="CLU_000022_2_9_3"/>
<dbReference type="InterPro" id="IPR001242">
    <property type="entry name" value="Condensation_dom"/>
</dbReference>
<dbReference type="STRING" id="179408.Osc7112_5181"/>
<keyword evidence="2" id="KW-0413">Isomerase</keyword>
<dbReference type="RefSeq" id="WP_015178657.1">
    <property type="nucleotide sequence ID" value="NC_019729.1"/>
</dbReference>
<dbReference type="CDD" id="cd19531">
    <property type="entry name" value="LCL_NRPS-like"/>
    <property type="match status" value="1"/>
</dbReference>
<name>K9VQD8_9CYAN</name>
<protein>
    <submittedName>
        <fullName evidence="2">Aspartate racemase</fullName>
        <ecNumber evidence="2">5.1.1.13</ecNumber>
    </submittedName>
</protein>
<dbReference type="KEGG" id="oni:Osc7112_5181"/>
<dbReference type="Proteomes" id="UP000010478">
    <property type="component" value="Chromosome"/>
</dbReference>
<evidence type="ECO:0000259" key="1">
    <source>
        <dbReference type="Pfam" id="PF00668"/>
    </source>
</evidence>
<dbReference type="Gene3D" id="3.30.559.30">
    <property type="entry name" value="Nonribosomal peptide synthetase, condensation domain"/>
    <property type="match status" value="1"/>
</dbReference>
<dbReference type="AlphaFoldDB" id="K9VQD8"/>
<accession>K9VQD8</accession>
<organism evidence="2 3">
    <name type="scientific">Phormidium nigroviride PCC 7112</name>
    <dbReference type="NCBI Taxonomy" id="179408"/>
    <lineage>
        <taxon>Bacteria</taxon>
        <taxon>Bacillati</taxon>
        <taxon>Cyanobacteriota</taxon>
        <taxon>Cyanophyceae</taxon>
        <taxon>Oscillatoriophycideae</taxon>
        <taxon>Oscillatoriales</taxon>
        <taxon>Oscillatoriaceae</taxon>
        <taxon>Phormidium</taxon>
    </lineage>
</organism>
<evidence type="ECO:0000313" key="3">
    <source>
        <dbReference type="Proteomes" id="UP000010478"/>
    </source>
</evidence>
<reference evidence="2 3" key="1">
    <citation type="submission" date="2012-05" db="EMBL/GenBank/DDBJ databases">
        <title>Finished chromosome of genome of Oscillatoria sp. PCC 7112.</title>
        <authorList>
            <consortium name="US DOE Joint Genome Institute"/>
            <person name="Gugger M."/>
            <person name="Coursin T."/>
            <person name="Rippka R."/>
            <person name="Tandeau De Marsac N."/>
            <person name="Huntemann M."/>
            <person name="Wei C.-L."/>
            <person name="Han J."/>
            <person name="Detter J.C."/>
            <person name="Han C."/>
            <person name="Tapia R."/>
            <person name="Davenport K."/>
            <person name="Daligault H."/>
            <person name="Erkkila T."/>
            <person name="Gu W."/>
            <person name="Munk A.C.C."/>
            <person name="Teshima H."/>
            <person name="Xu Y."/>
            <person name="Chain P."/>
            <person name="Chen A."/>
            <person name="Krypides N."/>
            <person name="Mavromatis K."/>
            <person name="Markowitz V."/>
            <person name="Szeto E."/>
            <person name="Ivanova N."/>
            <person name="Mikhailova N."/>
            <person name="Ovchinnikova G."/>
            <person name="Pagani I."/>
            <person name="Pati A."/>
            <person name="Goodwin L."/>
            <person name="Peters L."/>
            <person name="Pitluck S."/>
            <person name="Woyke T."/>
            <person name="Kerfeld C."/>
        </authorList>
    </citation>
    <scope>NUCLEOTIDE SEQUENCE [LARGE SCALE GENOMIC DNA]</scope>
    <source>
        <strain evidence="2 3">PCC 7112</strain>
    </source>
</reference>
<dbReference type="EMBL" id="CP003614">
    <property type="protein sequence ID" value="AFZ09435.1"/>
    <property type="molecule type" value="Genomic_DNA"/>
</dbReference>
<dbReference type="SUPFAM" id="SSF52777">
    <property type="entry name" value="CoA-dependent acyltransferases"/>
    <property type="match status" value="2"/>
</dbReference>
<dbReference type="InterPro" id="IPR023213">
    <property type="entry name" value="CAT-like_dom_sf"/>
</dbReference>
<dbReference type="FunFam" id="3.30.559.10:FF:000012">
    <property type="entry name" value="Non-ribosomal peptide synthetase"/>
    <property type="match status" value="1"/>
</dbReference>
<dbReference type="Gene3D" id="3.30.559.10">
    <property type="entry name" value="Chloramphenicol acetyltransferase-like domain"/>
    <property type="match status" value="1"/>
</dbReference>
<dbReference type="GO" id="GO:0047689">
    <property type="term" value="F:aspartate racemase activity"/>
    <property type="evidence" value="ECO:0007669"/>
    <property type="project" value="UniProtKB-EC"/>
</dbReference>
<dbReference type="EC" id="5.1.1.13" evidence="2"/>
<gene>
    <name evidence="2" type="ORF">Osc7112_5181</name>
</gene>
<keyword evidence="3" id="KW-1185">Reference proteome</keyword>
<dbReference type="Pfam" id="PF00668">
    <property type="entry name" value="Condensation"/>
    <property type="match status" value="1"/>
</dbReference>
<dbReference type="OrthoDB" id="9757559at2"/>
<proteinExistence type="predicted"/>
<sequence>MLSTNRSERLKNLSPQKRALLLKALGKEAVQAEQSKRIPRRSQQNYAPLSFAQQRLWFLDRLSPENPAYNLPAAVRLQGQLNLSALQQTLNEIVRRHEVLRTAFAEVDGEPVQLISPSLDFALSVVNLRHLPETEQQTEIEQRTLEEAQRPFDLTRSPLLRGTLLQLSPAEYVLLLTIHHIISDGWSMGVLVREVAALYEAFSTDKPSGLPELPVQYADFASWQRQHFQGEKLEKQLAYWKQQLGGNLAVLSTDKQRSPVPTFRGSQQSFAISASLTERLKTLCQQQDITLFMTLLAAFQSLLSCQIKQDNLAIGSPIANRNFLELEELIGFFVNTLVLRIDTAGNPTFRELLGRTREVALAAYAHPDVPFEKLVEELQPERNLSYNPLFQVWFVLQNAPMPPLELAGLTSSILEFDVGMSRHDLSLTLWEVSEGIQGLFEYKTDLFEAATVARMVRGWETILNQVVAQPDIRIDDLAEIIAQAERQHQIEQEKQIQISGIQKLKMAKRQVMKS</sequence>
<dbReference type="PATRIC" id="fig|179408.3.peg.6475"/>
<dbReference type="PANTHER" id="PTHR45398">
    <property type="match status" value="1"/>
</dbReference>